<dbReference type="AlphaFoldDB" id="A0A1B6INH1"/>
<accession>A0A1B6INH1</accession>
<feature type="transmembrane region" description="Helical" evidence="2">
    <location>
        <begin position="56"/>
        <end position="75"/>
    </location>
</feature>
<feature type="region of interest" description="Disordered" evidence="1">
    <location>
        <begin position="85"/>
        <end position="105"/>
    </location>
</feature>
<protein>
    <submittedName>
        <fullName evidence="4">Uncharacterized protein</fullName>
    </submittedName>
</protein>
<evidence type="ECO:0000256" key="1">
    <source>
        <dbReference type="SAM" id="MobiDB-lite"/>
    </source>
</evidence>
<proteinExistence type="predicted"/>
<feature type="signal peptide" evidence="3">
    <location>
        <begin position="1"/>
        <end position="30"/>
    </location>
</feature>
<keyword evidence="2" id="KW-0812">Transmembrane</keyword>
<organism evidence="4">
    <name type="scientific">Homalodisca liturata</name>
    <dbReference type="NCBI Taxonomy" id="320908"/>
    <lineage>
        <taxon>Eukaryota</taxon>
        <taxon>Metazoa</taxon>
        <taxon>Ecdysozoa</taxon>
        <taxon>Arthropoda</taxon>
        <taxon>Hexapoda</taxon>
        <taxon>Insecta</taxon>
        <taxon>Pterygota</taxon>
        <taxon>Neoptera</taxon>
        <taxon>Paraneoptera</taxon>
        <taxon>Hemiptera</taxon>
        <taxon>Auchenorrhyncha</taxon>
        <taxon>Membracoidea</taxon>
        <taxon>Cicadellidae</taxon>
        <taxon>Cicadellinae</taxon>
        <taxon>Proconiini</taxon>
        <taxon>Homalodisca</taxon>
    </lineage>
</organism>
<dbReference type="GO" id="GO:0035348">
    <property type="term" value="P:acetyl-CoA transmembrane transport"/>
    <property type="evidence" value="ECO:0007669"/>
    <property type="project" value="InterPro"/>
</dbReference>
<dbReference type="Pfam" id="PF13000">
    <property type="entry name" value="Acatn"/>
    <property type="match status" value="1"/>
</dbReference>
<dbReference type="GO" id="GO:0008521">
    <property type="term" value="F:acetyl-CoA transmembrane transporter activity"/>
    <property type="evidence" value="ECO:0007669"/>
    <property type="project" value="InterPro"/>
</dbReference>
<gene>
    <name evidence="4" type="ORF">g.36469</name>
</gene>
<keyword evidence="3" id="KW-0732">Signal</keyword>
<evidence type="ECO:0000256" key="3">
    <source>
        <dbReference type="SAM" id="SignalP"/>
    </source>
</evidence>
<keyword evidence="2" id="KW-0472">Membrane</keyword>
<keyword evidence="2" id="KW-1133">Transmembrane helix</keyword>
<feature type="compositionally biased region" description="Polar residues" evidence="1">
    <location>
        <begin position="92"/>
        <end position="105"/>
    </location>
</feature>
<evidence type="ECO:0000313" key="4">
    <source>
        <dbReference type="EMBL" id="JAS88474.1"/>
    </source>
</evidence>
<feature type="chain" id="PRO_5008585200" evidence="3">
    <location>
        <begin position="31"/>
        <end position="105"/>
    </location>
</feature>
<reference evidence="4" key="1">
    <citation type="submission" date="2015-11" db="EMBL/GenBank/DDBJ databases">
        <title>De novo transcriptome assembly of four potential Pierce s Disease insect vectors from Arizona vineyards.</title>
        <authorList>
            <person name="Tassone E.E."/>
        </authorList>
    </citation>
    <scope>NUCLEOTIDE SEQUENCE</scope>
</reference>
<dbReference type="InterPro" id="IPR024371">
    <property type="entry name" value="AcetylCoA_trans_1-like"/>
</dbReference>
<dbReference type="EMBL" id="GECU01019232">
    <property type="protein sequence ID" value="JAS88474.1"/>
    <property type="molecule type" value="Transcribed_RNA"/>
</dbReference>
<sequence>MNTLSNLGFTWPNSLVLLLVDPLTFKQCSSDVENTCSSSKLTKECAGECETYVDGYYVLIAVCTVIGLLWLRWAIPTVRELQRKDPKEWKVSSGSQKKSENSQFL</sequence>
<evidence type="ECO:0000256" key="2">
    <source>
        <dbReference type="SAM" id="Phobius"/>
    </source>
</evidence>
<name>A0A1B6INH1_9HEMI</name>
<dbReference type="GO" id="GO:0016020">
    <property type="term" value="C:membrane"/>
    <property type="evidence" value="ECO:0007669"/>
    <property type="project" value="InterPro"/>
</dbReference>